<evidence type="ECO:0000313" key="1">
    <source>
        <dbReference type="EMBL" id="KAF7191930.1"/>
    </source>
</evidence>
<gene>
    <name evidence="1" type="ORF">HII31_06740</name>
</gene>
<dbReference type="EMBL" id="JABCIY010000153">
    <property type="protein sequence ID" value="KAF7191930.1"/>
    <property type="molecule type" value="Genomic_DNA"/>
</dbReference>
<name>A0A8H6VMB1_9PEZI</name>
<dbReference type="PANTHER" id="PTHR42085:SF1">
    <property type="entry name" value="F-BOX DOMAIN-CONTAINING PROTEIN"/>
    <property type="match status" value="1"/>
</dbReference>
<dbReference type="OrthoDB" id="3632831at2759"/>
<proteinExistence type="predicted"/>
<protein>
    <submittedName>
        <fullName evidence="1">Uncharacterized protein</fullName>
    </submittedName>
</protein>
<accession>A0A8H6VMB1</accession>
<sequence length="326" mass="37698">MMNIKTSPDNPRNYWYLTLFDDKGSIQRRLQSAGVSYLKGLNLAGLQAVYTRYLRDLLDYNKCSNDELLKFCTDRGLLPVPDVEGKKTKHKAKKVMIRHLEAADDTKTFDRLMSLPAELRVLIYEWYFRDLDLSPEAQGRDAFGIPTVKSQPPLTKTCRVIREESLPIFYQESTFHIRLWTSKGLGAMFNDIYMNRLLETAPKAVLDQVVKVRIRGEITYETAGGSAAKFRDGMGVLLEAHSNWEVDIAPGEVVLRQTDDPRYTSKEQMFGNSGPEYVRRTMNWRKKKFLDGRGASKKRKFRLRRQDRTAIPEMFAWIPVGRLRSE</sequence>
<dbReference type="AlphaFoldDB" id="A0A8H6VMB1"/>
<organism evidence="1 2">
    <name type="scientific">Pseudocercospora fuligena</name>
    <dbReference type="NCBI Taxonomy" id="685502"/>
    <lineage>
        <taxon>Eukaryota</taxon>
        <taxon>Fungi</taxon>
        <taxon>Dikarya</taxon>
        <taxon>Ascomycota</taxon>
        <taxon>Pezizomycotina</taxon>
        <taxon>Dothideomycetes</taxon>
        <taxon>Dothideomycetidae</taxon>
        <taxon>Mycosphaerellales</taxon>
        <taxon>Mycosphaerellaceae</taxon>
        <taxon>Pseudocercospora</taxon>
    </lineage>
</organism>
<reference evidence="1" key="1">
    <citation type="submission" date="2020-04" db="EMBL/GenBank/DDBJ databases">
        <title>Draft genome resource of the tomato pathogen Pseudocercospora fuligena.</title>
        <authorList>
            <person name="Zaccaron A."/>
        </authorList>
    </citation>
    <scope>NUCLEOTIDE SEQUENCE</scope>
    <source>
        <strain evidence="1">PF001</strain>
    </source>
</reference>
<dbReference type="PANTHER" id="PTHR42085">
    <property type="entry name" value="F-BOX DOMAIN-CONTAINING PROTEIN"/>
    <property type="match status" value="1"/>
</dbReference>
<dbReference type="Proteomes" id="UP000660729">
    <property type="component" value="Unassembled WGS sequence"/>
</dbReference>
<dbReference type="InterPro" id="IPR038883">
    <property type="entry name" value="AN11006-like"/>
</dbReference>
<evidence type="ECO:0000313" key="2">
    <source>
        <dbReference type="Proteomes" id="UP000660729"/>
    </source>
</evidence>
<comment type="caution">
    <text evidence="1">The sequence shown here is derived from an EMBL/GenBank/DDBJ whole genome shotgun (WGS) entry which is preliminary data.</text>
</comment>
<keyword evidence="2" id="KW-1185">Reference proteome</keyword>